<evidence type="ECO:0000256" key="1">
    <source>
        <dbReference type="ARBA" id="ARBA00022475"/>
    </source>
</evidence>
<dbReference type="NCBIfam" id="TIGR04409">
    <property type="entry name" value="LptC_YrbK"/>
    <property type="match status" value="1"/>
</dbReference>
<dbReference type="InterPro" id="IPR052363">
    <property type="entry name" value="LPS_export_LptC"/>
</dbReference>
<dbReference type="AlphaFoldDB" id="F5RQ97"/>
<keyword evidence="5" id="KW-0472">Membrane</keyword>
<reference evidence="6 7" key="1">
    <citation type="submission" date="2011-04" db="EMBL/GenBank/DDBJ databases">
        <authorList>
            <person name="Muzny D."/>
            <person name="Qin X."/>
            <person name="Deng J."/>
            <person name="Jiang H."/>
            <person name="Liu Y."/>
            <person name="Qu J."/>
            <person name="Song X.-Z."/>
            <person name="Zhang L."/>
            <person name="Thornton R."/>
            <person name="Coyle M."/>
            <person name="Francisco L."/>
            <person name="Jackson L."/>
            <person name="Javaid M."/>
            <person name="Korchina V."/>
            <person name="Kovar C."/>
            <person name="Mata R."/>
            <person name="Mathew T."/>
            <person name="Ngo R."/>
            <person name="Nguyen L."/>
            <person name="Nguyen N."/>
            <person name="Okwuonu G."/>
            <person name="Ongeri F."/>
            <person name="Pham C."/>
            <person name="Simmons D."/>
            <person name="Wilczek-Boney K."/>
            <person name="Hale W."/>
            <person name="Jakkamsetti A."/>
            <person name="Pham P."/>
            <person name="Ruth R."/>
            <person name="San Lucas F."/>
            <person name="Warren J."/>
            <person name="Zhang J."/>
            <person name="Zhao Z."/>
            <person name="Zhou C."/>
            <person name="Zhu D."/>
            <person name="Lee S."/>
            <person name="Bess C."/>
            <person name="Blankenburg K."/>
            <person name="Forbes L."/>
            <person name="Fu Q."/>
            <person name="Gubbala S."/>
            <person name="Hirani K."/>
            <person name="Jayaseelan J.C."/>
            <person name="Lara F."/>
            <person name="Munidasa M."/>
            <person name="Palculict T."/>
            <person name="Patil S."/>
            <person name="Pu L.-L."/>
            <person name="Saada N."/>
            <person name="Tang L."/>
            <person name="Weissenberger G."/>
            <person name="Zhu Y."/>
            <person name="Hemphill L."/>
            <person name="Shang Y."/>
            <person name="Youmans B."/>
            <person name="Ayvaz T."/>
            <person name="Ross M."/>
            <person name="Santibanez J."/>
            <person name="Aqrawi P."/>
            <person name="Gross S."/>
            <person name="Joshi V."/>
            <person name="Fowler G."/>
            <person name="Nazareth L."/>
            <person name="Reid J."/>
            <person name="Worley K."/>
            <person name="Petrosino J."/>
            <person name="Highlander S."/>
            <person name="Gibbs R."/>
        </authorList>
    </citation>
    <scope>NUCLEOTIDE SEQUENCE [LARGE SCALE GENOMIC DNA]</scope>
    <source>
        <strain evidence="6 7">DSM 2778</strain>
    </source>
</reference>
<evidence type="ECO:0000256" key="3">
    <source>
        <dbReference type="ARBA" id="ARBA00022692"/>
    </source>
</evidence>
<keyword evidence="3" id="KW-0812">Transmembrane</keyword>
<dbReference type="InterPro" id="IPR010664">
    <property type="entry name" value="LipoPS_assembly_LptC-rel"/>
</dbReference>
<evidence type="ECO:0000313" key="7">
    <source>
        <dbReference type="Proteomes" id="UP000004067"/>
    </source>
</evidence>
<dbReference type="GO" id="GO:0030288">
    <property type="term" value="C:outer membrane-bounded periplasmic space"/>
    <property type="evidence" value="ECO:0007669"/>
    <property type="project" value="TreeGrafter"/>
</dbReference>
<evidence type="ECO:0000256" key="4">
    <source>
        <dbReference type="ARBA" id="ARBA00022989"/>
    </source>
</evidence>
<keyword evidence="2" id="KW-0997">Cell inner membrane</keyword>
<name>F5RQ97_9FIRM</name>
<dbReference type="Proteomes" id="UP000004067">
    <property type="component" value="Unassembled WGS sequence"/>
</dbReference>
<dbReference type="GO" id="GO:0017089">
    <property type="term" value="F:glycolipid transfer activity"/>
    <property type="evidence" value="ECO:0007669"/>
    <property type="project" value="TreeGrafter"/>
</dbReference>
<dbReference type="eggNOG" id="COG3117">
    <property type="taxonomic scope" value="Bacteria"/>
</dbReference>
<gene>
    <name evidence="6" type="ORF">HMPREF9081_2433</name>
</gene>
<dbReference type="STRING" id="888060.HMPREF9081_2433"/>
<comment type="caution">
    <text evidence="6">The sequence shown here is derived from an EMBL/GenBank/DDBJ whole genome shotgun (WGS) entry which is preliminary data.</text>
</comment>
<dbReference type="RefSeq" id="WP_006307601.1">
    <property type="nucleotide sequence ID" value="NZ_GL892076.1"/>
</dbReference>
<keyword evidence="7" id="KW-1185">Reference proteome</keyword>
<dbReference type="Pfam" id="PF06835">
    <property type="entry name" value="LptC"/>
    <property type="match status" value="1"/>
</dbReference>
<evidence type="ECO:0000313" key="6">
    <source>
        <dbReference type="EMBL" id="EGK56931.1"/>
    </source>
</evidence>
<proteinExistence type="predicted"/>
<dbReference type="Gene3D" id="2.60.450.10">
    <property type="entry name" value="Lipopolysaccharide (LPS) transport protein A like domain"/>
    <property type="match status" value="1"/>
</dbReference>
<sequence length="181" mass="19627">MAQSKWLYGGGAVLLTGLVIWAVTTVPEIPQQTDTPSGPRVMSYVDNSLSEERDGRTIWKMTAEKVNVDIDTNDTSMLKIDGTFYTEDGRTLTLHADEGRMDGKTRDVVLTGTIEATTSDGASLRAKKITWTAEEGSLSAEGDAELIRDDIRATGDRIVSTDGFQRFSIIGNAHIEKGGAK</sequence>
<keyword evidence="4" id="KW-1133">Transmembrane helix</keyword>
<dbReference type="PANTHER" id="PTHR37481:SF1">
    <property type="entry name" value="LIPOPOLYSACCHARIDE EXPORT SYSTEM PROTEIN LPTC"/>
    <property type="match status" value="1"/>
</dbReference>
<evidence type="ECO:0000256" key="5">
    <source>
        <dbReference type="ARBA" id="ARBA00023136"/>
    </source>
</evidence>
<organism evidence="6 7">
    <name type="scientific">Centipeda periodontii DSM 2778</name>
    <dbReference type="NCBI Taxonomy" id="888060"/>
    <lineage>
        <taxon>Bacteria</taxon>
        <taxon>Bacillati</taxon>
        <taxon>Bacillota</taxon>
        <taxon>Negativicutes</taxon>
        <taxon>Selenomonadales</taxon>
        <taxon>Selenomonadaceae</taxon>
        <taxon>Centipeda</taxon>
    </lineage>
</organism>
<dbReference type="OrthoDB" id="1629081at2"/>
<dbReference type="EMBL" id="AFHQ01000060">
    <property type="protein sequence ID" value="EGK56931.1"/>
    <property type="molecule type" value="Genomic_DNA"/>
</dbReference>
<keyword evidence="1" id="KW-1003">Cell membrane</keyword>
<dbReference type="GO" id="GO:0005886">
    <property type="term" value="C:plasma membrane"/>
    <property type="evidence" value="ECO:0007669"/>
    <property type="project" value="InterPro"/>
</dbReference>
<dbReference type="PANTHER" id="PTHR37481">
    <property type="entry name" value="LIPOPOLYSACCHARIDE EXPORT SYSTEM PROTEIN LPTC"/>
    <property type="match status" value="1"/>
</dbReference>
<dbReference type="HOGENOM" id="CLU_125963_0_0_9"/>
<dbReference type="InterPro" id="IPR026265">
    <property type="entry name" value="LptC"/>
</dbReference>
<evidence type="ECO:0000256" key="2">
    <source>
        <dbReference type="ARBA" id="ARBA00022519"/>
    </source>
</evidence>
<dbReference type="GO" id="GO:0015221">
    <property type="term" value="F:lipopolysaccharide transmembrane transporter activity"/>
    <property type="evidence" value="ECO:0007669"/>
    <property type="project" value="InterPro"/>
</dbReference>
<protein>
    <submittedName>
        <fullName evidence="6">Protein of hypothetical function DUF1239</fullName>
    </submittedName>
</protein>
<accession>F5RQ97</accession>